<dbReference type="InterPro" id="IPR052345">
    <property type="entry name" value="Rad_response_metalloprotease"/>
</dbReference>
<name>B8FBL9_DESAL</name>
<comment type="similarity">
    <text evidence="1">Belongs to the short-chain fatty acyl-CoA assimilation regulator (ScfR) family.</text>
</comment>
<dbReference type="KEGG" id="dal:Dalk_3082"/>
<dbReference type="GO" id="GO:0003677">
    <property type="term" value="F:DNA binding"/>
    <property type="evidence" value="ECO:0007669"/>
    <property type="project" value="InterPro"/>
</dbReference>
<keyword evidence="4" id="KW-1185">Reference proteome</keyword>
<dbReference type="SMART" id="SM00530">
    <property type="entry name" value="HTH_XRE"/>
    <property type="match status" value="1"/>
</dbReference>
<feature type="domain" description="HTH cro/C1-type" evidence="2">
    <location>
        <begin position="10"/>
        <end position="65"/>
    </location>
</feature>
<reference evidence="3 4" key="1">
    <citation type="journal article" date="2012" name="Environ. Microbiol.">
        <title>The genome sequence of Desulfatibacillum alkenivorans AK-01: a blueprint for anaerobic alkane oxidation.</title>
        <authorList>
            <person name="Callaghan A.V."/>
            <person name="Morris B.E."/>
            <person name="Pereira I.A."/>
            <person name="McInerney M.J."/>
            <person name="Austin R.N."/>
            <person name="Groves J.T."/>
            <person name="Kukor J.J."/>
            <person name="Suflita J.M."/>
            <person name="Young L.Y."/>
            <person name="Zylstra G.J."/>
            <person name="Wawrik B."/>
        </authorList>
    </citation>
    <scope>NUCLEOTIDE SEQUENCE [LARGE SCALE GENOMIC DNA]</scope>
    <source>
        <strain evidence="3 4">AK-01</strain>
    </source>
</reference>
<sequence>METHDLALRLKKARESVGLTLKSAADKMGFSNYQTLGSIENGAREVKAAEIIKFSKIYYCSIDVLIGTGDHNDEKPRLLWRRAPEAHVRKMIEKRVHKLAEQCVWLQEALTISSRRKFKTFVSDREEIATNFKVDDIARQARKSLDLGRRPSLSLKDALEQQMGVVVIYDALSDAGSAASMVHPRYGAIVVINSNESPWRQNYDLAHELFHLYTWELFTQDELQDPVLFHDIERKADRFASTLLLPSEEIQSRVHQKLDENKKLSKADFVDIAREFGVSTQALAYRMKNANLISWEVADRIAKDEEVLGLSKDRRWDEREKAPKSEILTDLAIRGLRKSIISRGKFAELCGIDRCDIDDFINEKGILYNDGESFEIMDS</sequence>
<dbReference type="InterPro" id="IPR010982">
    <property type="entry name" value="Lambda_DNA-bd_dom_sf"/>
</dbReference>
<dbReference type="SUPFAM" id="SSF47413">
    <property type="entry name" value="lambda repressor-like DNA-binding domains"/>
    <property type="match status" value="1"/>
</dbReference>
<dbReference type="EMBL" id="CP001322">
    <property type="protein sequence ID" value="ACL04772.1"/>
    <property type="molecule type" value="Genomic_DNA"/>
</dbReference>
<dbReference type="Proteomes" id="UP000000739">
    <property type="component" value="Chromosome"/>
</dbReference>
<organism evidence="3 4">
    <name type="scientific">Desulfatibacillum aliphaticivorans</name>
    <dbReference type="NCBI Taxonomy" id="218208"/>
    <lineage>
        <taxon>Bacteria</taxon>
        <taxon>Pseudomonadati</taxon>
        <taxon>Thermodesulfobacteriota</taxon>
        <taxon>Desulfobacteria</taxon>
        <taxon>Desulfobacterales</taxon>
        <taxon>Desulfatibacillaceae</taxon>
        <taxon>Desulfatibacillum</taxon>
    </lineage>
</organism>
<dbReference type="CDD" id="cd00093">
    <property type="entry name" value="HTH_XRE"/>
    <property type="match status" value="1"/>
</dbReference>
<dbReference type="AlphaFoldDB" id="B8FBL9"/>
<evidence type="ECO:0000256" key="1">
    <source>
        <dbReference type="ARBA" id="ARBA00007227"/>
    </source>
</evidence>
<dbReference type="eggNOG" id="COG2856">
    <property type="taxonomic scope" value="Bacteria"/>
</dbReference>
<evidence type="ECO:0000259" key="2">
    <source>
        <dbReference type="PROSITE" id="PS50943"/>
    </source>
</evidence>
<dbReference type="InterPro" id="IPR001387">
    <property type="entry name" value="Cro/C1-type_HTH"/>
</dbReference>
<evidence type="ECO:0000313" key="4">
    <source>
        <dbReference type="Proteomes" id="UP000000739"/>
    </source>
</evidence>
<dbReference type="Pfam" id="PF01381">
    <property type="entry name" value="HTH_3"/>
    <property type="match status" value="1"/>
</dbReference>
<dbReference type="Pfam" id="PF06114">
    <property type="entry name" value="Peptidase_M78"/>
    <property type="match status" value="1"/>
</dbReference>
<evidence type="ECO:0000313" key="3">
    <source>
        <dbReference type="EMBL" id="ACL04772.1"/>
    </source>
</evidence>
<dbReference type="InterPro" id="IPR010359">
    <property type="entry name" value="IrrE_HExxH"/>
</dbReference>
<dbReference type="PANTHER" id="PTHR43236">
    <property type="entry name" value="ANTITOXIN HIGA1"/>
    <property type="match status" value="1"/>
</dbReference>
<protein>
    <recommendedName>
        <fullName evidence="2">HTH cro/C1-type domain-containing protein</fullName>
    </recommendedName>
</protein>
<dbReference type="PANTHER" id="PTHR43236:SF1">
    <property type="entry name" value="BLL7220 PROTEIN"/>
    <property type="match status" value="1"/>
</dbReference>
<gene>
    <name evidence="3" type="ordered locus">Dalk_3082</name>
</gene>
<proteinExistence type="inferred from homology"/>
<accession>B8FBL9</accession>
<dbReference type="Gene3D" id="1.10.10.2910">
    <property type="match status" value="1"/>
</dbReference>
<dbReference type="HOGENOM" id="CLU_756265_0_0_7"/>
<dbReference type="eggNOG" id="COG1396">
    <property type="taxonomic scope" value="Bacteria"/>
</dbReference>
<dbReference type="PROSITE" id="PS50943">
    <property type="entry name" value="HTH_CROC1"/>
    <property type="match status" value="1"/>
</dbReference>
<dbReference type="Gene3D" id="1.10.260.40">
    <property type="entry name" value="lambda repressor-like DNA-binding domains"/>
    <property type="match status" value="1"/>
</dbReference>